<dbReference type="GO" id="GO:0016558">
    <property type="term" value="P:protein import into peroxisome matrix"/>
    <property type="evidence" value="ECO:0007669"/>
    <property type="project" value="TreeGrafter"/>
</dbReference>
<dbReference type="InterPro" id="IPR003593">
    <property type="entry name" value="AAA+_ATPase"/>
</dbReference>
<dbReference type="GO" id="GO:0005778">
    <property type="term" value="C:peroxisomal membrane"/>
    <property type="evidence" value="ECO:0007669"/>
    <property type="project" value="TreeGrafter"/>
</dbReference>
<dbReference type="SUPFAM" id="SSF54585">
    <property type="entry name" value="Cdc48 domain 2-like"/>
    <property type="match status" value="1"/>
</dbReference>
<dbReference type="PANTHER" id="PTHR23077:SF12">
    <property type="entry name" value="PEROXISOMAL ATPASE PEX1"/>
    <property type="match status" value="1"/>
</dbReference>
<comment type="caution">
    <text evidence="11">The sequence shown here is derived from an EMBL/GenBank/DDBJ whole genome shotgun (WGS) entry which is preliminary data.</text>
</comment>
<comment type="similarity">
    <text evidence="2">Belongs to the AAA ATPase family.</text>
</comment>
<dbReference type="InterPro" id="IPR027417">
    <property type="entry name" value="P-loop_NTPase"/>
</dbReference>
<dbReference type="Proteomes" id="UP000682733">
    <property type="component" value="Unassembled WGS sequence"/>
</dbReference>
<dbReference type="PANTHER" id="PTHR23077">
    <property type="entry name" value="AAA-FAMILY ATPASE"/>
    <property type="match status" value="1"/>
</dbReference>
<dbReference type="Proteomes" id="UP000663829">
    <property type="component" value="Unassembled WGS sequence"/>
</dbReference>
<dbReference type="OrthoDB" id="2187at2759"/>
<keyword evidence="6" id="KW-0472">Membrane</keyword>
<dbReference type="SMART" id="SM00382">
    <property type="entry name" value="AAA"/>
    <property type="match status" value="2"/>
</dbReference>
<dbReference type="InterPro" id="IPR029067">
    <property type="entry name" value="CDC48_domain_2-like_sf"/>
</dbReference>
<proteinExistence type="inferred from homology"/>
<dbReference type="Gene3D" id="1.10.8.60">
    <property type="match status" value="2"/>
</dbReference>
<protein>
    <recommendedName>
        <fullName evidence="8">Peroxisomal ATPase PEX1</fullName>
    </recommendedName>
    <alternativeName>
        <fullName evidence="7">Peroxin-1</fullName>
    </alternativeName>
</protein>
<sequence>MTTHILRCVYSKNRNCFLGINPLSFNTTKNASDFNVSTVRIKFQDNELYFSTIADYTLTNGQFSINGFFAAKINIHIEQWYEIEETSEPCNAQAMTFCPLSVDDWDILQCNTDVTEQVFLNQVRILWPNMTFPIWLSGVAIVMRVVVIEPSDIKYALISSTTNVTVVPEFREPNENNLQIKNHNSRVETEPILNDSPSLTTVHGKNDNYISYNLLTRKVGSFFRSQFVKTFNLNEKKQEFSISENKLTLVPGRNRHVFRVQFDDNISFSPTLVHINRNDWSSESNWPSSFVVKATVYRSSKEIKSPPDQTIPDHIPVSFCLIVKLIDDDENKSIVLKNHILLNKLFCQHNCIRLTDKIVISNTTVPPRQHCKVELLTQSQDVPVLLTKHYFIEWIRRVSTTEEPVLLSDNLLVKIDDTYYTVQLTNSNDSRSSDFVHKTQTVNYVTVCENNIEQYDISIGEMKELKLDSIEKYRQLPLIEQLYSISNNLRGMEIYTEHLLSIFELQLHYNTHSIWTDHNSLRNVLITGRSGSGRKTILLHCCQHLWLKHLIYYKLVDCLTFKGRKLENIVTSLTQYLDDMAFRKPSILILDHFDELCPNDTLLTDANIILATKKLCLTIRELFDDIQYYHPHFIIVVIVKNVSSINTIFTESIPVFFTEKINIEHLNSSQRPMIIEDIIDKKRLTIDKTLLSNIVNRTESFVIKDIQALIDNALLHLWMSFEDRSLQEIDFEYAFDEFKPINVKMLDTSKNHLFKSHWSDIGGMDHIKTELIQTVQWRFEHANYFSKSPIRLVSGILFYGPSGCGKTLLGQTLANECKVNFLQVKGPELLSKYVGSSEQNIRDLFNKARSVAPCMIMFDEFEALVPKRGRDSAGVTDRVVNQLLTELDGVEALGDIFIVAATSRPDLIDLALLRPGRLDKHIYIGFPTKQDLLSILRIWTSKIILADDVHFEEDDFLTKCEMYMGADIKSLIYNAQLAAFDEQIQSSTNTIDMFSKLPQSTKMSIVVCQRHFVDAMKQTKCSIPAQTRTAHEHFYQNWRKPVVMTQQTTSLA</sequence>
<evidence type="ECO:0000313" key="10">
    <source>
        <dbReference type="EMBL" id="CAF0731088.1"/>
    </source>
</evidence>
<dbReference type="Pfam" id="PF09262">
    <property type="entry name" value="PEX-1N"/>
    <property type="match status" value="1"/>
</dbReference>
<evidence type="ECO:0000256" key="4">
    <source>
        <dbReference type="ARBA" id="ARBA00022801"/>
    </source>
</evidence>
<evidence type="ECO:0000256" key="3">
    <source>
        <dbReference type="ARBA" id="ARBA00022741"/>
    </source>
</evidence>
<keyword evidence="3" id="KW-0547">Nucleotide-binding</keyword>
<dbReference type="EMBL" id="CAJOBC010000077">
    <property type="protein sequence ID" value="CAF3532053.1"/>
    <property type="molecule type" value="Genomic_DNA"/>
</dbReference>
<evidence type="ECO:0000256" key="7">
    <source>
        <dbReference type="ARBA" id="ARBA00032509"/>
    </source>
</evidence>
<accession>A0A813PQR3</accession>
<evidence type="ECO:0000256" key="1">
    <source>
        <dbReference type="ARBA" id="ARBA00004370"/>
    </source>
</evidence>
<evidence type="ECO:0000259" key="9">
    <source>
        <dbReference type="SMART" id="SM00382"/>
    </source>
</evidence>
<dbReference type="EMBL" id="CAJNOK010000126">
    <property type="protein sequence ID" value="CAF0731088.1"/>
    <property type="molecule type" value="Genomic_DNA"/>
</dbReference>
<evidence type="ECO:0000313" key="11">
    <source>
        <dbReference type="EMBL" id="CAF0752249.1"/>
    </source>
</evidence>
<keyword evidence="4" id="KW-0378">Hydrolase</keyword>
<dbReference type="InterPro" id="IPR015342">
    <property type="entry name" value="PEX1-N_C-lobe"/>
</dbReference>
<dbReference type="GO" id="GO:0005524">
    <property type="term" value="F:ATP binding"/>
    <property type="evidence" value="ECO:0007669"/>
    <property type="project" value="UniProtKB-KW"/>
</dbReference>
<dbReference type="GO" id="GO:0016887">
    <property type="term" value="F:ATP hydrolysis activity"/>
    <property type="evidence" value="ECO:0007669"/>
    <property type="project" value="InterPro"/>
</dbReference>
<feature type="domain" description="AAA+ ATPase" evidence="9">
    <location>
        <begin position="520"/>
        <end position="667"/>
    </location>
</feature>
<dbReference type="EMBL" id="CAJOBA010000126">
    <property type="protein sequence ID" value="CAF3506424.1"/>
    <property type="molecule type" value="Genomic_DNA"/>
</dbReference>
<dbReference type="Pfam" id="PF00004">
    <property type="entry name" value="AAA"/>
    <property type="match status" value="1"/>
</dbReference>
<dbReference type="PROSITE" id="PS00674">
    <property type="entry name" value="AAA"/>
    <property type="match status" value="1"/>
</dbReference>
<evidence type="ECO:0000313" key="12">
    <source>
        <dbReference type="EMBL" id="CAF3506424.1"/>
    </source>
</evidence>
<dbReference type="InterPro" id="IPR003960">
    <property type="entry name" value="ATPase_AAA_CS"/>
</dbReference>
<evidence type="ECO:0000256" key="5">
    <source>
        <dbReference type="ARBA" id="ARBA00022840"/>
    </source>
</evidence>
<keyword evidence="14" id="KW-1185">Reference proteome</keyword>
<dbReference type="FunFam" id="3.40.50.300:FF:000149">
    <property type="entry name" value="Nuclear valosin-containing protein-like"/>
    <property type="match status" value="1"/>
</dbReference>
<dbReference type="Proteomes" id="UP000681722">
    <property type="component" value="Unassembled WGS sequence"/>
</dbReference>
<evidence type="ECO:0000256" key="8">
    <source>
        <dbReference type="ARBA" id="ARBA00034532"/>
    </source>
</evidence>
<evidence type="ECO:0000256" key="6">
    <source>
        <dbReference type="ARBA" id="ARBA00023136"/>
    </source>
</evidence>
<gene>
    <name evidence="11" type="ORF">GPM918_LOCUS903</name>
    <name evidence="10" type="ORF">OVA965_LOCUS805</name>
    <name evidence="13" type="ORF">SRO942_LOCUS903</name>
    <name evidence="12" type="ORF">TMI583_LOCUS805</name>
</gene>
<evidence type="ECO:0000256" key="2">
    <source>
        <dbReference type="ARBA" id="ARBA00006914"/>
    </source>
</evidence>
<organism evidence="11 14">
    <name type="scientific">Didymodactylos carnosus</name>
    <dbReference type="NCBI Taxonomy" id="1234261"/>
    <lineage>
        <taxon>Eukaryota</taxon>
        <taxon>Metazoa</taxon>
        <taxon>Spiralia</taxon>
        <taxon>Gnathifera</taxon>
        <taxon>Rotifera</taxon>
        <taxon>Eurotatoria</taxon>
        <taxon>Bdelloidea</taxon>
        <taxon>Philodinida</taxon>
        <taxon>Philodinidae</taxon>
        <taxon>Didymodactylos</taxon>
    </lineage>
</organism>
<reference evidence="11" key="1">
    <citation type="submission" date="2021-02" db="EMBL/GenBank/DDBJ databases">
        <authorList>
            <person name="Nowell W R."/>
        </authorList>
    </citation>
    <scope>NUCLEOTIDE SEQUENCE</scope>
</reference>
<dbReference type="SUPFAM" id="SSF52540">
    <property type="entry name" value="P-loop containing nucleoside triphosphate hydrolases"/>
    <property type="match status" value="2"/>
</dbReference>
<dbReference type="Proteomes" id="UP000677228">
    <property type="component" value="Unassembled WGS sequence"/>
</dbReference>
<name>A0A813PQR3_9BILA</name>
<dbReference type="InterPro" id="IPR003959">
    <property type="entry name" value="ATPase_AAA_core"/>
</dbReference>
<dbReference type="Gene3D" id="3.10.330.10">
    <property type="match status" value="1"/>
</dbReference>
<dbReference type="EMBL" id="CAJNOQ010000077">
    <property type="protein sequence ID" value="CAF0752249.1"/>
    <property type="molecule type" value="Genomic_DNA"/>
</dbReference>
<evidence type="ECO:0000313" key="14">
    <source>
        <dbReference type="Proteomes" id="UP000663829"/>
    </source>
</evidence>
<feature type="domain" description="AAA+ ATPase" evidence="9">
    <location>
        <begin position="792"/>
        <end position="928"/>
    </location>
</feature>
<dbReference type="Gene3D" id="3.40.50.300">
    <property type="entry name" value="P-loop containing nucleotide triphosphate hydrolases"/>
    <property type="match status" value="2"/>
</dbReference>
<keyword evidence="5" id="KW-0067">ATP-binding</keyword>
<comment type="subcellular location">
    <subcellularLocation>
        <location evidence="1">Membrane</location>
    </subcellularLocation>
</comment>
<evidence type="ECO:0000313" key="13">
    <source>
        <dbReference type="EMBL" id="CAF3532053.1"/>
    </source>
</evidence>
<dbReference type="InterPro" id="IPR050168">
    <property type="entry name" value="AAA_ATPase_domain"/>
</dbReference>
<dbReference type="GO" id="GO:0005829">
    <property type="term" value="C:cytosol"/>
    <property type="evidence" value="ECO:0007669"/>
    <property type="project" value="TreeGrafter"/>
</dbReference>
<dbReference type="AlphaFoldDB" id="A0A813PQR3"/>